<dbReference type="Gene3D" id="3.30.1520.10">
    <property type="entry name" value="Phox-like domain"/>
    <property type="match status" value="1"/>
</dbReference>
<dbReference type="CDD" id="cd06093">
    <property type="entry name" value="PX_domain"/>
    <property type="match status" value="1"/>
</dbReference>
<feature type="compositionally biased region" description="Low complexity" evidence="9">
    <location>
        <begin position="1320"/>
        <end position="1334"/>
    </location>
</feature>
<feature type="compositionally biased region" description="Basic and acidic residues" evidence="9">
    <location>
        <begin position="1113"/>
        <end position="1123"/>
    </location>
</feature>
<dbReference type="Pfam" id="PF13901">
    <property type="entry name" value="RH_dom"/>
    <property type="match status" value="1"/>
</dbReference>
<feature type="compositionally biased region" description="Pro residues" evidence="9">
    <location>
        <begin position="1301"/>
        <end position="1312"/>
    </location>
</feature>
<feature type="region of interest" description="Disordered" evidence="9">
    <location>
        <begin position="911"/>
        <end position="964"/>
    </location>
</feature>
<dbReference type="InterPro" id="IPR001683">
    <property type="entry name" value="PX_dom"/>
</dbReference>
<feature type="domain" description="PX" evidence="10">
    <location>
        <begin position="1519"/>
        <end position="1641"/>
    </location>
</feature>
<dbReference type="RefSeq" id="XP_005652089.1">
    <property type="nucleotide sequence ID" value="XM_005652032.1"/>
</dbReference>
<evidence type="ECO:0000256" key="7">
    <source>
        <dbReference type="ARBA" id="ARBA00022833"/>
    </source>
</evidence>
<protein>
    <recommendedName>
        <fullName evidence="14">PX domain-containing protein</fullName>
    </recommendedName>
</protein>
<keyword evidence="2" id="KW-0597">Phosphoprotein</keyword>
<feature type="compositionally biased region" description="Polar residues" evidence="9">
    <location>
        <begin position="1031"/>
        <end position="1041"/>
    </location>
</feature>
<sequence>MERAFPVLMSPGVDAVRSQEAVGLEAVSRLWIQQGAQDGSLGFLVSKVRSQPQVYTAYLNSAPMRSKEATAEFEAAVLPLKGTVTFAELQAAIASSKASAGSAASGTDAATIEARDAAPHVAPPKQPSPARQDQESASGSDTDTAQPASARLGQLWEAQWSRLPMGQAASSAPHGADANMAETEGPMKAHAPGRRHPMGDAGHISVSMSAPEAANAARQHVSQPDSVAVRLEIQEASDGGGAFVTLHLDTRGSDQAGKGLQQPSRQSRLAQQFDQVMQSQASAAALSGMQSLAGLLKGPKWTRQGPPIPTAAPSSQEESAAEAAQDKEGADRAITSSLASDAAVQEDAPAKLVVVQISASEAGAEHEAIIQPCRVTLRILGDASTAAAVPIPSAPGSAPHGRLGAFSGLFRSSKGGSQTPVTDPGSILPLREVAAETTDPEIPAAQSLAGADPQATSTTSDTALAGQRQNPAWAVAGAFGSLYGFVSHAADSAVRPGQQAGSKEAHAASSNRGPEASTSSRASAKPQGSRSPRALPTPSKQEEEEAAAAEELAGVGPAADIMGPGDTDLQRVCSGVEALLKHGLRPATPRDKWTQYLPGRRTGPMDMLQEAQRLATVEEGKGWGLEGVEALAGGHGSEAALQMWIRSSLNERALGSRLRALCSTPTLLQAWYSRSAVLRQEEAAGQLLGVLMGLDAVKVLLPVETDSVKQPTSGPVGFLAGVTNFLPGRYSTAAASPSVKGPALPPMTSSPKMRKRTRAVTIDEALQEPRPSAAAAAAAAADRSPAASELLPSSLGALLLSPMSSADISAEPLSPTTTAAFQALRARHLAGVNMQASPEDRAAESDLLAHLLQQAGLSSEAALAPDLAGLHSRDYPGEPGVSLNGTGEAGALEEPRPDLAAFLDDLLSTPEDSMFAPQLGGEPLQFAGDPGKDPPPWQPLKPQSRGNTIAEAPSTSRDAGPAAAGSPLLAAQEVASYNSAEERRKASEAAAAASERVRSRLARRRVTTSDASEPQTPPAAEPWRQQEDVSALSTAGSTSTMLGARSQEGDFYRLLDSEEPAPRRSFHLDKNEQLPRSFSIAARGEQLQASNVTEQEAAEAVEAVLESEIAAQEETHPHDRDAQDSDADASPSTSVEAPNALKPETPPEDLVETAHAHGEYEQQLTADPVHHASVHKILEDQPSEDEAIASAAEQNPEDHTAAIPSHELPAAAQPALARQEPSAELSYSDLTSLLSTPEGDAQPVEAPSSGAEEAWPAEHSSADDSPAPLPKADLAQLAFGQAGPSKVGGEAAEDSGAGRQPPLPQPNPPPEPHGGEAQPAEGTRGGASSASTAADKPSLQPEQDVSPPHSQPEDTQKPAEVAHSEPLQDPAHLTPHTGVRGVAGAAGTAEQTPGRQPTEQQQAEIREFLASQGLHNILDGQQMDMPELQGEDIADQLSPREHGSQTDANLLEDMNEILMLDLGGLGGFRSPLGSPPRAGSSHFSFDDPHHPPRPPDLEPLPPSWRIAEARPTKAPFVLFMQIARVVGAATVAEGTAEYTRYSVEVTPSDEGEAWTVHHRFKDFIALRSALTALVGPNSLPQCWADVSKARSVTGRHRLAPEVVAARQAMLDRCLVSVVAAGPPLSEAPPLLAFLAPADPHWDPPSQPPGTLARALPGRGQDAGAAAAQLARAGSEHASSASSSAEAGNRYGSLVRLLTEEPQKLAEADLIRMQRGQCAACRAPLPPPVKQSSFLGGRSAATGPRRCEYNARLYCHECHRGDLAELPALVLHHWDFHPRPVSTMAADYLASIADRPLLCIGAVNPGLYARVPMLARAQDLRTRACKALAAARASGPEGADKAKRLLAGAGPRRYLLESPDFWAMRELVELSKGAFSRLPAWLEAAAARAASLATSALLIAAAEQQQRPGRH</sequence>
<feature type="region of interest" description="Disordered" evidence="9">
    <location>
        <begin position="116"/>
        <end position="148"/>
    </location>
</feature>
<dbReference type="SUPFAM" id="SSF140741">
    <property type="entry name" value="RUN domain-like"/>
    <property type="match status" value="1"/>
</dbReference>
<dbReference type="InterPro" id="IPR037213">
    <property type="entry name" value="Run_dom_sf"/>
</dbReference>
<dbReference type="SMART" id="SM00593">
    <property type="entry name" value="RUN"/>
    <property type="match status" value="1"/>
</dbReference>
<evidence type="ECO:0000256" key="3">
    <source>
        <dbReference type="ARBA" id="ARBA00022723"/>
    </source>
</evidence>
<evidence type="ECO:0000313" key="12">
    <source>
        <dbReference type="EMBL" id="EIE27545.1"/>
    </source>
</evidence>
<feature type="compositionally biased region" description="Basic and acidic residues" evidence="9">
    <location>
        <begin position="1484"/>
        <end position="1496"/>
    </location>
</feature>
<feature type="region of interest" description="Disordered" evidence="9">
    <location>
        <begin position="736"/>
        <end position="755"/>
    </location>
</feature>
<dbReference type="PROSITE" id="PS50195">
    <property type="entry name" value="PX"/>
    <property type="match status" value="1"/>
</dbReference>
<feature type="compositionally biased region" description="Low complexity" evidence="9">
    <location>
        <begin position="311"/>
        <end position="323"/>
    </location>
</feature>
<dbReference type="eggNOG" id="KOG1829">
    <property type="taxonomic scope" value="Eukaryota"/>
</dbReference>
<keyword evidence="5" id="KW-0967">Endosome</keyword>
<feature type="compositionally biased region" description="Polar residues" evidence="9">
    <location>
        <begin position="129"/>
        <end position="147"/>
    </location>
</feature>
<proteinExistence type="predicted"/>
<feature type="region of interest" description="Disordered" evidence="9">
    <location>
        <begin position="869"/>
        <end position="892"/>
    </location>
</feature>
<evidence type="ECO:0000259" key="11">
    <source>
        <dbReference type="PROSITE" id="PS50826"/>
    </source>
</evidence>
<dbReference type="Gene3D" id="1.20.58.900">
    <property type="match status" value="1"/>
</dbReference>
<feature type="compositionally biased region" description="Low complexity" evidence="9">
    <location>
        <begin position="1092"/>
        <end position="1110"/>
    </location>
</feature>
<evidence type="ECO:0000256" key="1">
    <source>
        <dbReference type="ARBA" id="ARBA00004603"/>
    </source>
</evidence>
<feature type="compositionally biased region" description="Low complexity" evidence="9">
    <location>
        <begin position="1377"/>
        <end position="1389"/>
    </location>
</feature>
<keyword evidence="4" id="KW-0677">Repeat</keyword>
<evidence type="ECO:0000256" key="9">
    <source>
        <dbReference type="SAM" id="MobiDB-lite"/>
    </source>
</evidence>
<dbReference type="GO" id="GO:0008270">
    <property type="term" value="F:zinc ion binding"/>
    <property type="evidence" value="ECO:0007669"/>
    <property type="project" value="UniProtKB-KW"/>
</dbReference>
<dbReference type="SUPFAM" id="SSF64268">
    <property type="entry name" value="PX domain"/>
    <property type="match status" value="1"/>
</dbReference>
<accession>I0ZA76</accession>
<keyword evidence="8" id="KW-0072">Autophagy</keyword>
<feature type="region of interest" description="Disordered" evidence="9">
    <location>
        <begin position="1470"/>
        <end position="1499"/>
    </location>
</feature>
<dbReference type="GO" id="GO:0035091">
    <property type="term" value="F:phosphatidylinositol binding"/>
    <property type="evidence" value="ECO:0007669"/>
    <property type="project" value="InterPro"/>
</dbReference>
<name>I0ZA76_COCSC</name>
<gene>
    <name evidence="12" type="ORF">COCSUDRAFT_55543</name>
</gene>
<dbReference type="EMBL" id="AGSI01000001">
    <property type="protein sequence ID" value="EIE27545.1"/>
    <property type="molecule type" value="Genomic_DNA"/>
</dbReference>
<evidence type="ECO:0000256" key="8">
    <source>
        <dbReference type="ARBA" id="ARBA00023006"/>
    </source>
</evidence>
<feature type="region of interest" description="Disordered" evidence="9">
    <location>
        <begin position="494"/>
        <end position="550"/>
    </location>
</feature>
<feature type="domain" description="RUN" evidence="11">
    <location>
        <begin position="563"/>
        <end position="706"/>
    </location>
</feature>
<dbReference type="Proteomes" id="UP000007264">
    <property type="component" value="Unassembled WGS sequence"/>
</dbReference>
<feature type="region of interest" description="Disordered" evidence="9">
    <location>
        <begin position="1087"/>
        <end position="1404"/>
    </location>
</feature>
<dbReference type="KEGG" id="csl:COCSUDRAFT_55543"/>
<dbReference type="CDD" id="cd17671">
    <property type="entry name" value="RUN"/>
    <property type="match status" value="1"/>
</dbReference>
<keyword evidence="3" id="KW-0479">Metal-binding</keyword>
<dbReference type="PROSITE" id="PS50826">
    <property type="entry name" value="RUN"/>
    <property type="match status" value="1"/>
</dbReference>
<evidence type="ECO:0000259" key="10">
    <source>
        <dbReference type="PROSITE" id="PS50195"/>
    </source>
</evidence>
<feature type="compositionally biased region" description="Polar residues" evidence="9">
    <location>
        <begin position="1390"/>
        <end position="1403"/>
    </location>
</feature>
<feature type="region of interest" description="Disordered" evidence="9">
    <location>
        <begin position="297"/>
        <end position="333"/>
    </location>
</feature>
<dbReference type="InterPro" id="IPR036871">
    <property type="entry name" value="PX_dom_sf"/>
</dbReference>
<dbReference type="STRING" id="574566.I0ZA76"/>
<keyword evidence="13" id="KW-1185">Reference proteome</keyword>
<dbReference type="PANTHER" id="PTHR12326:SF3">
    <property type="entry name" value="DIFFERENTIALLY EXPRESSED IN FDCP 8 HOMOLOG"/>
    <property type="match status" value="1"/>
</dbReference>
<dbReference type="OrthoDB" id="568410at2759"/>
<dbReference type="GeneID" id="17045560"/>
<feature type="region of interest" description="Disordered" evidence="9">
    <location>
        <begin position="986"/>
        <end position="1070"/>
    </location>
</feature>
<evidence type="ECO:0000256" key="2">
    <source>
        <dbReference type="ARBA" id="ARBA00022553"/>
    </source>
</evidence>
<dbReference type="GO" id="GO:0005770">
    <property type="term" value="C:late endosome"/>
    <property type="evidence" value="ECO:0007669"/>
    <property type="project" value="UniProtKB-SubCell"/>
</dbReference>
<evidence type="ECO:0008006" key="14">
    <source>
        <dbReference type="Google" id="ProtNLM"/>
    </source>
</evidence>
<keyword evidence="6" id="KW-0863">Zinc-finger</keyword>
<reference evidence="12 13" key="1">
    <citation type="journal article" date="2012" name="Genome Biol.">
        <title>The genome of the polar eukaryotic microalga coccomyxa subellipsoidea reveals traits of cold adaptation.</title>
        <authorList>
            <person name="Blanc G."/>
            <person name="Agarkova I."/>
            <person name="Grimwood J."/>
            <person name="Kuo A."/>
            <person name="Brueggeman A."/>
            <person name="Dunigan D."/>
            <person name="Gurnon J."/>
            <person name="Ladunga I."/>
            <person name="Lindquist E."/>
            <person name="Lucas S."/>
            <person name="Pangilinan J."/>
            <person name="Proschold T."/>
            <person name="Salamov A."/>
            <person name="Schmutz J."/>
            <person name="Weeks D."/>
            <person name="Yamada T."/>
            <person name="Claverie J.M."/>
            <person name="Grigoriev I."/>
            <person name="Van Etten J."/>
            <person name="Lomsadze A."/>
            <person name="Borodovsky M."/>
        </authorList>
    </citation>
    <scope>NUCLEOTIDE SEQUENCE [LARGE SCALE GENOMIC DNA]</scope>
    <source>
        <strain evidence="12 13">C-169</strain>
    </source>
</reference>
<feature type="compositionally biased region" description="Basic and acidic residues" evidence="9">
    <location>
        <begin position="1351"/>
        <end position="1363"/>
    </location>
</feature>
<feature type="compositionally biased region" description="Low complexity" evidence="9">
    <location>
        <begin position="1657"/>
        <end position="1684"/>
    </location>
</feature>
<feature type="compositionally biased region" description="Low complexity" evidence="9">
    <location>
        <begin position="1207"/>
        <end position="1236"/>
    </location>
</feature>
<evidence type="ECO:0000256" key="5">
    <source>
        <dbReference type="ARBA" id="ARBA00022753"/>
    </source>
</evidence>
<dbReference type="PANTHER" id="PTHR12326">
    <property type="entry name" value="PLECKSTRIN HOMOLOGY DOMAIN CONTAINING PROTEIN"/>
    <property type="match status" value="1"/>
</dbReference>
<dbReference type="GO" id="GO:0006914">
    <property type="term" value="P:autophagy"/>
    <property type="evidence" value="ECO:0007669"/>
    <property type="project" value="UniProtKB-KW"/>
</dbReference>
<evidence type="ECO:0000313" key="13">
    <source>
        <dbReference type="Proteomes" id="UP000007264"/>
    </source>
</evidence>
<dbReference type="Pfam" id="PF02759">
    <property type="entry name" value="RUN"/>
    <property type="match status" value="1"/>
</dbReference>
<evidence type="ECO:0000256" key="4">
    <source>
        <dbReference type="ARBA" id="ARBA00022737"/>
    </source>
</evidence>
<dbReference type="InterPro" id="IPR025258">
    <property type="entry name" value="RH_dom"/>
</dbReference>
<dbReference type="SMART" id="SM01175">
    <property type="entry name" value="DUF4206"/>
    <property type="match status" value="1"/>
</dbReference>
<evidence type="ECO:0000256" key="6">
    <source>
        <dbReference type="ARBA" id="ARBA00022771"/>
    </source>
</evidence>
<comment type="caution">
    <text evidence="12">The sequence shown here is derived from an EMBL/GenBank/DDBJ whole genome shotgun (WGS) entry which is preliminary data.</text>
</comment>
<dbReference type="InterPro" id="IPR051366">
    <property type="entry name" value="DEF8"/>
</dbReference>
<organism evidence="12 13">
    <name type="scientific">Coccomyxa subellipsoidea (strain C-169)</name>
    <name type="common">Green microalga</name>
    <dbReference type="NCBI Taxonomy" id="574566"/>
    <lineage>
        <taxon>Eukaryota</taxon>
        <taxon>Viridiplantae</taxon>
        <taxon>Chlorophyta</taxon>
        <taxon>core chlorophytes</taxon>
        <taxon>Trebouxiophyceae</taxon>
        <taxon>Trebouxiophyceae incertae sedis</taxon>
        <taxon>Coccomyxaceae</taxon>
        <taxon>Coccomyxa</taxon>
        <taxon>Coccomyxa subellipsoidea</taxon>
    </lineage>
</organism>
<keyword evidence="7" id="KW-0862">Zinc</keyword>
<feature type="compositionally biased region" description="Polar residues" evidence="9">
    <location>
        <begin position="508"/>
        <end position="530"/>
    </location>
</feature>
<feature type="region of interest" description="Disordered" evidence="9">
    <location>
        <begin position="1640"/>
        <end position="1684"/>
    </location>
</feature>
<dbReference type="InterPro" id="IPR004012">
    <property type="entry name" value="Run_dom"/>
</dbReference>
<comment type="subcellular location">
    <subcellularLocation>
        <location evidence="1">Late endosome</location>
    </subcellularLocation>
</comment>
<feature type="compositionally biased region" description="Basic and acidic residues" evidence="9">
    <location>
        <begin position="1047"/>
        <end position="1070"/>
    </location>
</feature>